<keyword evidence="5" id="KW-0694">RNA-binding</keyword>
<comment type="caution">
    <text evidence="6">The sequence shown here is derived from an EMBL/GenBank/DDBJ whole genome shotgun (WGS) entry which is preliminary data.</text>
</comment>
<evidence type="ECO:0000313" key="7">
    <source>
        <dbReference type="Proteomes" id="UP000177419"/>
    </source>
</evidence>
<dbReference type="STRING" id="1802669.A2746_01675"/>
<name>A0A1F8ETD2_9BACT</name>
<dbReference type="PANTHER" id="PTHR11560">
    <property type="entry name" value="39S RIBOSOMAL PROTEIN L10, MITOCHONDRIAL"/>
    <property type="match status" value="1"/>
</dbReference>
<dbReference type="GO" id="GO:0070180">
    <property type="term" value="F:large ribosomal subunit rRNA binding"/>
    <property type="evidence" value="ECO:0007669"/>
    <property type="project" value="UniProtKB-UniRule"/>
</dbReference>
<evidence type="ECO:0000256" key="2">
    <source>
        <dbReference type="ARBA" id="ARBA00022980"/>
    </source>
</evidence>
<dbReference type="CDD" id="cd05797">
    <property type="entry name" value="Ribosomal_L10"/>
    <property type="match status" value="1"/>
</dbReference>
<evidence type="ECO:0000313" key="6">
    <source>
        <dbReference type="EMBL" id="OGN04125.1"/>
    </source>
</evidence>
<dbReference type="SUPFAM" id="SSF160369">
    <property type="entry name" value="Ribosomal protein L10-like"/>
    <property type="match status" value="1"/>
</dbReference>
<reference evidence="6 7" key="1">
    <citation type="journal article" date="2016" name="Nat. Commun.">
        <title>Thousands of microbial genomes shed light on interconnected biogeochemical processes in an aquifer system.</title>
        <authorList>
            <person name="Anantharaman K."/>
            <person name="Brown C.T."/>
            <person name="Hug L.A."/>
            <person name="Sharon I."/>
            <person name="Castelle C.J."/>
            <person name="Probst A.J."/>
            <person name="Thomas B.C."/>
            <person name="Singh A."/>
            <person name="Wilkins M.J."/>
            <person name="Karaoz U."/>
            <person name="Brodie E.L."/>
            <person name="Williams K.H."/>
            <person name="Hubbard S.S."/>
            <person name="Banfield J.F."/>
        </authorList>
    </citation>
    <scope>NUCLEOTIDE SEQUENCE [LARGE SCALE GENOMIC DNA]</scope>
</reference>
<gene>
    <name evidence="5" type="primary">rplJ</name>
    <name evidence="6" type="ORF">A2746_01675</name>
</gene>
<evidence type="ECO:0000256" key="4">
    <source>
        <dbReference type="ARBA" id="ARBA00035202"/>
    </source>
</evidence>
<dbReference type="HAMAP" id="MF_00362">
    <property type="entry name" value="Ribosomal_uL10"/>
    <property type="match status" value="1"/>
</dbReference>
<dbReference type="Gene3D" id="6.10.250.290">
    <property type="match status" value="1"/>
</dbReference>
<dbReference type="Proteomes" id="UP000177419">
    <property type="component" value="Unassembled WGS sequence"/>
</dbReference>
<dbReference type="EMBL" id="MGJJ01000028">
    <property type="protein sequence ID" value="OGN04125.1"/>
    <property type="molecule type" value="Genomic_DNA"/>
</dbReference>
<organism evidence="6 7">
    <name type="scientific">Candidatus Yanofskybacteria bacterium RIFCSPHIGHO2_01_FULL_44_22</name>
    <dbReference type="NCBI Taxonomy" id="1802669"/>
    <lineage>
        <taxon>Bacteria</taxon>
        <taxon>Candidatus Yanofskyibacteriota</taxon>
    </lineage>
</organism>
<keyword evidence="3 5" id="KW-0687">Ribonucleoprotein</keyword>
<comment type="similarity">
    <text evidence="1 5">Belongs to the universal ribosomal protein uL10 family.</text>
</comment>
<dbReference type="GO" id="GO:0005840">
    <property type="term" value="C:ribosome"/>
    <property type="evidence" value="ECO:0007669"/>
    <property type="project" value="UniProtKB-KW"/>
</dbReference>
<accession>A0A1F8ETD2</accession>
<dbReference type="AlphaFoldDB" id="A0A1F8ETD2"/>
<dbReference type="InterPro" id="IPR047865">
    <property type="entry name" value="Ribosomal_uL10_bac_type"/>
</dbReference>
<dbReference type="NCBIfam" id="NF000955">
    <property type="entry name" value="PRK00099.1-1"/>
    <property type="match status" value="1"/>
</dbReference>
<dbReference type="GO" id="GO:1990904">
    <property type="term" value="C:ribonucleoprotein complex"/>
    <property type="evidence" value="ECO:0007669"/>
    <property type="project" value="UniProtKB-KW"/>
</dbReference>
<dbReference type="InterPro" id="IPR022973">
    <property type="entry name" value="Ribosomal_uL10_bac"/>
</dbReference>
<evidence type="ECO:0000256" key="1">
    <source>
        <dbReference type="ARBA" id="ARBA00008889"/>
    </source>
</evidence>
<dbReference type="InterPro" id="IPR043141">
    <property type="entry name" value="Ribosomal_uL10-like_sf"/>
</dbReference>
<dbReference type="Gene3D" id="3.30.70.1730">
    <property type="match status" value="1"/>
</dbReference>
<keyword evidence="5" id="KW-0699">rRNA-binding</keyword>
<protein>
    <recommendedName>
        <fullName evidence="4 5">Large ribosomal subunit protein uL10</fullName>
    </recommendedName>
</protein>
<dbReference type="Pfam" id="PF00466">
    <property type="entry name" value="Ribosomal_L10"/>
    <property type="match status" value="1"/>
</dbReference>
<keyword evidence="2 5" id="KW-0689">Ribosomal protein</keyword>
<comment type="subunit">
    <text evidence="5">Part of the ribosomal stalk of the 50S ribosomal subunit. The N-terminus interacts with L11 and the large rRNA to form the base of the stalk. The C-terminus forms an elongated spine to which L12 dimers bind in a sequential fashion forming a multimeric L10(L12)X complex.</text>
</comment>
<dbReference type="GO" id="GO:0006412">
    <property type="term" value="P:translation"/>
    <property type="evidence" value="ECO:0007669"/>
    <property type="project" value="UniProtKB-UniRule"/>
</dbReference>
<comment type="function">
    <text evidence="5">Forms part of the ribosomal stalk, playing a central role in the interaction of the ribosome with GTP-bound translation factors.</text>
</comment>
<evidence type="ECO:0000256" key="5">
    <source>
        <dbReference type="HAMAP-Rule" id="MF_00362"/>
    </source>
</evidence>
<dbReference type="InterPro" id="IPR001790">
    <property type="entry name" value="Ribosomal_uL10"/>
</dbReference>
<proteinExistence type="inferred from homology"/>
<evidence type="ECO:0000256" key="3">
    <source>
        <dbReference type="ARBA" id="ARBA00023274"/>
    </source>
</evidence>
<sequence>MKTRLQKKETVKNLKDKLSKSDIVVFSTFARAGEKGLSVAQMSELKKLVKQIGAEYFIAKKTLINVALKEFKKEGVNVYSMDGSMGLTFSDGDSYAIAKKLYEFAKKNPALRFFGALYENNFLNKENFLEMAKMPSRETLIARLLGMMKYPISGLAITINEISKKKATV</sequence>